<evidence type="ECO:0000256" key="5">
    <source>
        <dbReference type="ARBA" id="ARBA00022927"/>
    </source>
</evidence>
<dbReference type="VEuPathDB" id="AmoebaDB:FDP41_002084"/>
<dbReference type="GO" id="GO:0000139">
    <property type="term" value="C:Golgi membrane"/>
    <property type="evidence" value="ECO:0007669"/>
    <property type="project" value="UniProtKB-SubCell"/>
</dbReference>
<dbReference type="GO" id="GO:0006888">
    <property type="term" value="P:endoplasmic reticulum to Golgi vesicle-mediated transport"/>
    <property type="evidence" value="ECO:0007669"/>
    <property type="project" value="InterPro"/>
</dbReference>
<dbReference type="GO" id="GO:0005797">
    <property type="term" value="C:Golgi medial cisterna"/>
    <property type="evidence" value="ECO:0007669"/>
    <property type="project" value="TreeGrafter"/>
</dbReference>
<dbReference type="VEuPathDB" id="AmoebaDB:FDP41_002083"/>
<dbReference type="VEuPathDB" id="AmoebaDB:NfTy_034270"/>
<comment type="similarity">
    <text evidence="2">Belongs to the GOSR1 family.</text>
</comment>
<feature type="transmembrane region" description="Helical" evidence="10">
    <location>
        <begin position="410"/>
        <end position="430"/>
    </location>
</feature>
<organism evidence="11">
    <name type="scientific">Naegleria fowleri</name>
    <name type="common">Brain eating amoeba</name>
    <dbReference type="NCBI Taxonomy" id="5763"/>
    <lineage>
        <taxon>Eukaryota</taxon>
        <taxon>Discoba</taxon>
        <taxon>Heterolobosea</taxon>
        <taxon>Tetramitia</taxon>
        <taxon>Eutetramitia</taxon>
        <taxon>Vahlkampfiidae</taxon>
        <taxon>Naegleria</taxon>
    </lineage>
</organism>
<evidence type="ECO:0000256" key="2">
    <source>
        <dbReference type="ARBA" id="ARBA00008473"/>
    </source>
</evidence>
<dbReference type="InterPro" id="IPR023601">
    <property type="entry name" value="Golgi_SNAP_su1"/>
</dbReference>
<keyword evidence="4 10" id="KW-0812">Transmembrane</keyword>
<accession>A0A2P1N6T8</accession>
<comment type="subcellular location">
    <subcellularLocation>
        <location evidence="1">Golgi apparatus membrane</location>
        <topology evidence="1">Single-pass type IV membrane protein</topology>
    </subcellularLocation>
</comment>
<evidence type="ECO:0000313" key="11">
    <source>
        <dbReference type="EMBL" id="AVP50007.1"/>
    </source>
</evidence>
<dbReference type="AlphaFoldDB" id="A0A2P1N6T8"/>
<keyword evidence="5" id="KW-0653">Protein transport</keyword>
<evidence type="ECO:0000256" key="9">
    <source>
        <dbReference type="SAM" id="Coils"/>
    </source>
</evidence>
<evidence type="ECO:0000256" key="8">
    <source>
        <dbReference type="ARBA" id="ARBA00023136"/>
    </source>
</evidence>
<dbReference type="VEuPathDB" id="AmoebaDB:NF0057680"/>
<dbReference type="EMBL" id="MG880238">
    <property type="protein sequence ID" value="AVP50007.1"/>
    <property type="molecule type" value="Genomic_DNA"/>
</dbReference>
<dbReference type="GO" id="GO:0005484">
    <property type="term" value="F:SNAP receptor activity"/>
    <property type="evidence" value="ECO:0007669"/>
    <property type="project" value="TreeGrafter"/>
</dbReference>
<keyword evidence="7" id="KW-0333">Golgi apparatus</keyword>
<dbReference type="GO" id="GO:0006906">
    <property type="term" value="P:vesicle fusion"/>
    <property type="evidence" value="ECO:0007669"/>
    <property type="project" value="TreeGrafter"/>
</dbReference>
<evidence type="ECO:0000256" key="7">
    <source>
        <dbReference type="ARBA" id="ARBA00023034"/>
    </source>
</evidence>
<evidence type="ECO:0000256" key="4">
    <source>
        <dbReference type="ARBA" id="ARBA00022692"/>
    </source>
</evidence>
<reference evidence="11" key="1">
    <citation type="journal article" date="2018" name="J. Cell Sci.">
        <title>Identification and characterisation of the cryptic Golgi apparatus in Naegleria gruberi.</title>
        <authorList>
            <person name="Herman E.K."/>
            <person name="Yiangou L."/>
            <person name="Cantoni D.M."/>
            <person name="Miller C.N."/>
            <person name="Marciano-Cabral F."/>
            <person name="Anthonyrajah E."/>
            <person name="Dacks J.B."/>
            <person name="Tsaousis A.D."/>
        </authorList>
    </citation>
    <scope>NUCLEOTIDE SEQUENCE</scope>
    <source>
        <strain evidence="11">CDC:V212</strain>
    </source>
</reference>
<keyword evidence="9" id="KW-0175">Coiled coil</keyword>
<evidence type="ECO:0000256" key="6">
    <source>
        <dbReference type="ARBA" id="ARBA00022989"/>
    </source>
</evidence>
<dbReference type="VEuPathDB" id="AmoebaDB:NF0057670"/>
<keyword evidence="8 10" id="KW-0472">Membrane</keyword>
<dbReference type="GO" id="GO:0048219">
    <property type="term" value="P:inter-Golgi cisterna vesicle-mediated transport"/>
    <property type="evidence" value="ECO:0007669"/>
    <property type="project" value="TreeGrafter"/>
</dbReference>
<sequence length="431" mass="50346">MNTPVLCDFKPLEIVKEQSKRPCLIYQDIKFEKPTQIAFIIFRNYYCSHITIKYKAQNGTFITLLSKYQLMENANYENDSQNYVRINCGKDFNSNYKKDMQFNNLRFYYYQTSPNWKSFCLTNFSFYKPILFHKSNEKIEETAVQKLGGVLEDIKQDKEIRTIASLKVGNRLHGGVIMMMTTTTTTPSRDSSEHTKKMNSFLKQASQLENKIEQKLITFSNLASKIEEELFQNPISSLNNISSSEELFKKLSEEIDHLLKELREVNDKMKEFINDENNHSLITSSTVYQYDQHETIYNNCKKEYRTTKQRVSNKKNRNDLLYLSDEDVENTENDSLLGLNNRFGSDIQRMRDANTRMQNLITQGQYSKAALEEQMEMFKSFDHVLNGMKARFPAIDGVLTRIQQKNRRDMVILAFVIAACIITLLLLTIAP</sequence>
<dbReference type="PANTHER" id="PTHR21094:SF2">
    <property type="entry name" value="GOLGI SNAP RECEPTOR COMPLEX MEMBER 1"/>
    <property type="match status" value="1"/>
</dbReference>
<keyword evidence="3" id="KW-0813">Transport</keyword>
<evidence type="ECO:0000256" key="3">
    <source>
        <dbReference type="ARBA" id="ARBA00022448"/>
    </source>
</evidence>
<name>A0A2P1N6T8_NAEFO</name>
<proteinExistence type="inferred from homology"/>
<dbReference type="GO" id="GO:0015031">
    <property type="term" value="P:protein transport"/>
    <property type="evidence" value="ECO:0007669"/>
    <property type="project" value="UniProtKB-KW"/>
</dbReference>
<evidence type="ECO:0000256" key="10">
    <source>
        <dbReference type="SAM" id="Phobius"/>
    </source>
</evidence>
<dbReference type="GO" id="GO:0031201">
    <property type="term" value="C:SNARE complex"/>
    <property type="evidence" value="ECO:0007669"/>
    <property type="project" value="TreeGrafter"/>
</dbReference>
<evidence type="ECO:0000256" key="1">
    <source>
        <dbReference type="ARBA" id="ARBA00004409"/>
    </source>
</evidence>
<keyword evidence="6 10" id="KW-1133">Transmembrane helix</keyword>
<dbReference type="GO" id="GO:0005801">
    <property type="term" value="C:cis-Golgi network"/>
    <property type="evidence" value="ECO:0007669"/>
    <property type="project" value="InterPro"/>
</dbReference>
<feature type="coiled-coil region" evidence="9">
    <location>
        <begin position="241"/>
        <end position="317"/>
    </location>
</feature>
<protein>
    <submittedName>
        <fullName evidence="11">GS28</fullName>
    </submittedName>
</protein>
<dbReference type="PANTHER" id="PTHR21094">
    <property type="entry name" value="GOS-28 SNARE- RELATED"/>
    <property type="match status" value="1"/>
</dbReference>